<dbReference type="EMBL" id="CP035758">
    <property type="protein sequence ID" value="QBD79476.1"/>
    <property type="molecule type" value="Genomic_DNA"/>
</dbReference>
<dbReference type="RefSeq" id="WP_129890528.1">
    <property type="nucleotide sequence ID" value="NZ_CP035758.1"/>
</dbReference>
<dbReference type="KEGG" id="kbs:EPA93_27250"/>
<reference evidence="1 2" key="1">
    <citation type="submission" date="2019-01" db="EMBL/GenBank/DDBJ databases">
        <title>Ktedonosporobacter rubrisoli SCAWS-G2.</title>
        <authorList>
            <person name="Huang Y."/>
            <person name="Yan B."/>
        </authorList>
    </citation>
    <scope>NUCLEOTIDE SEQUENCE [LARGE SCALE GENOMIC DNA]</scope>
    <source>
        <strain evidence="1 2">SCAWS-G2</strain>
    </source>
</reference>
<dbReference type="AlphaFoldDB" id="A0A4P6JWR9"/>
<gene>
    <name evidence="1" type="ORF">EPA93_27250</name>
</gene>
<evidence type="ECO:0000313" key="1">
    <source>
        <dbReference type="EMBL" id="QBD79476.1"/>
    </source>
</evidence>
<sequence>MSDNASAGFSERVEEEAFALAVAVSGLKRLQRRIYSVRPLWSKGAIKRIFFRFLKLAKKTLDKTAEQ</sequence>
<proteinExistence type="predicted"/>
<keyword evidence="2" id="KW-1185">Reference proteome</keyword>
<name>A0A4P6JWR9_KTERU</name>
<protein>
    <submittedName>
        <fullName evidence="1">Uncharacterized protein</fullName>
    </submittedName>
</protein>
<accession>A0A4P6JWR9</accession>
<organism evidence="1 2">
    <name type="scientific">Ktedonosporobacter rubrisoli</name>
    <dbReference type="NCBI Taxonomy" id="2509675"/>
    <lineage>
        <taxon>Bacteria</taxon>
        <taxon>Bacillati</taxon>
        <taxon>Chloroflexota</taxon>
        <taxon>Ktedonobacteria</taxon>
        <taxon>Ktedonobacterales</taxon>
        <taxon>Ktedonosporobacteraceae</taxon>
        <taxon>Ktedonosporobacter</taxon>
    </lineage>
</organism>
<evidence type="ECO:0000313" key="2">
    <source>
        <dbReference type="Proteomes" id="UP000290365"/>
    </source>
</evidence>
<dbReference type="Proteomes" id="UP000290365">
    <property type="component" value="Chromosome"/>
</dbReference>